<protein>
    <submittedName>
        <fullName evidence="2">PRC-barrel domain containing protein</fullName>
    </submittedName>
</protein>
<dbReference type="GeneID" id="95773323"/>
<evidence type="ECO:0000259" key="1">
    <source>
        <dbReference type="Pfam" id="PF05239"/>
    </source>
</evidence>
<dbReference type="Proteomes" id="UP000305131">
    <property type="component" value="Unassembled WGS sequence"/>
</dbReference>
<dbReference type="InterPro" id="IPR027275">
    <property type="entry name" value="PRC-brl_dom"/>
</dbReference>
<comment type="caution">
    <text evidence="2">The sequence shown here is derived from an EMBL/GenBank/DDBJ whole genome shotgun (WGS) entry which is preliminary data.</text>
</comment>
<accession>A0A6C1KLJ3</accession>
<dbReference type="AlphaFoldDB" id="A0A6C1KLJ3"/>
<evidence type="ECO:0000313" key="2">
    <source>
        <dbReference type="EMBL" id="TLX43954.1"/>
    </source>
</evidence>
<dbReference type="RefSeq" id="WP_138398863.1">
    <property type="nucleotide sequence ID" value="NZ_JBAFVI010000001.1"/>
</dbReference>
<feature type="domain" description="PRC-barrel" evidence="1">
    <location>
        <begin position="22"/>
        <end position="92"/>
    </location>
</feature>
<dbReference type="PANTHER" id="PTHR36505">
    <property type="entry name" value="BLR1072 PROTEIN"/>
    <property type="match status" value="1"/>
</dbReference>
<name>A0A6C1KLJ3_XANAU</name>
<proteinExistence type="predicted"/>
<dbReference type="InterPro" id="IPR011033">
    <property type="entry name" value="PRC_barrel-like_sf"/>
</dbReference>
<sequence>MHTGVQNPNIKETPSLVASDMVVGTAVYDPQDEKIGSVERLILEKTSGRVSYAVLSFGGFLGIGEDYYPVPWQMLTYDEAVGGFRVNISRDQIENAPKYNPSDEYDWSSDNGKRVSDYYGVPPFGATAM</sequence>
<organism evidence="2 3">
    <name type="scientific">Xanthobacter autotrophicus</name>
    <dbReference type="NCBI Taxonomy" id="280"/>
    <lineage>
        <taxon>Bacteria</taxon>
        <taxon>Pseudomonadati</taxon>
        <taxon>Pseudomonadota</taxon>
        <taxon>Alphaproteobacteria</taxon>
        <taxon>Hyphomicrobiales</taxon>
        <taxon>Xanthobacteraceae</taxon>
        <taxon>Xanthobacter</taxon>
    </lineage>
</organism>
<gene>
    <name evidence="2" type="ORF">FBQ73_07640</name>
</gene>
<dbReference type="OrthoDB" id="7274881at2"/>
<dbReference type="EMBL" id="VAUP01000015">
    <property type="protein sequence ID" value="TLX43954.1"/>
    <property type="molecule type" value="Genomic_DNA"/>
</dbReference>
<dbReference type="Gene3D" id="2.30.30.240">
    <property type="entry name" value="PRC-barrel domain"/>
    <property type="match status" value="1"/>
</dbReference>
<dbReference type="SUPFAM" id="SSF50346">
    <property type="entry name" value="PRC-barrel domain"/>
    <property type="match status" value="1"/>
</dbReference>
<evidence type="ECO:0000313" key="3">
    <source>
        <dbReference type="Proteomes" id="UP000305131"/>
    </source>
</evidence>
<dbReference type="Pfam" id="PF05239">
    <property type="entry name" value="PRC"/>
    <property type="match status" value="1"/>
</dbReference>
<dbReference type="PANTHER" id="PTHR36505:SF1">
    <property type="entry name" value="BLR1072 PROTEIN"/>
    <property type="match status" value="1"/>
</dbReference>
<reference evidence="2 3" key="1">
    <citation type="submission" date="2019-05" db="EMBL/GenBank/DDBJ databases">
        <authorList>
            <person name="Zhou X."/>
        </authorList>
    </citation>
    <scope>NUCLEOTIDE SEQUENCE [LARGE SCALE GENOMIC DNA]</scope>
    <source>
        <strain evidence="2 3">DSM 432</strain>
    </source>
</reference>